<dbReference type="EMBL" id="LAZR01003110">
    <property type="protein sequence ID" value="KKN21886.1"/>
    <property type="molecule type" value="Genomic_DNA"/>
</dbReference>
<accession>A0A0F9R9N2</accession>
<evidence type="ECO:0000313" key="1">
    <source>
        <dbReference type="EMBL" id="KKN21886.1"/>
    </source>
</evidence>
<sequence>MSAYEFVDTGGAKPDSDKLVFLRAYIEVSGLPLEAAGVAPGAELACDVHLYLPRLIDPSDP</sequence>
<dbReference type="AlphaFoldDB" id="A0A0F9R9N2"/>
<comment type="caution">
    <text evidence="1">The sequence shown here is derived from an EMBL/GenBank/DDBJ whole genome shotgun (WGS) entry which is preliminary data.</text>
</comment>
<reference evidence="1" key="1">
    <citation type="journal article" date="2015" name="Nature">
        <title>Complex archaea that bridge the gap between prokaryotes and eukaryotes.</title>
        <authorList>
            <person name="Spang A."/>
            <person name="Saw J.H."/>
            <person name="Jorgensen S.L."/>
            <person name="Zaremba-Niedzwiedzka K."/>
            <person name="Martijn J."/>
            <person name="Lind A.E."/>
            <person name="van Eijk R."/>
            <person name="Schleper C."/>
            <person name="Guy L."/>
            <person name="Ettema T.J."/>
        </authorList>
    </citation>
    <scope>NUCLEOTIDE SEQUENCE</scope>
</reference>
<proteinExistence type="predicted"/>
<gene>
    <name evidence="1" type="ORF">LCGC14_0920720</name>
</gene>
<organism evidence="1">
    <name type="scientific">marine sediment metagenome</name>
    <dbReference type="NCBI Taxonomy" id="412755"/>
    <lineage>
        <taxon>unclassified sequences</taxon>
        <taxon>metagenomes</taxon>
        <taxon>ecological metagenomes</taxon>
    </lineage>
</organism>
<name>A0A0F9R9N2_9ZZZZ</name>
<protein>
    <submittedName>
        <fullName evidence="1">Uncharacterized protein</fullName>
    </submittedName>
</protein>